<organism evidence="1">
    <name type="scientific">Siphoviridae sp. ctQLz13</name>
    <dbReference type="NCBI Taxonomy" id="2825492"/>
    <lineage>
        <taxon>Viruses</taxon>
        <taxon>Duplodnaviria</taxon>
        <taxon>Heunggongvirae</taxon>
        <taxon>Uroviricota</taxon>
        <taxon>Caudoviricetes</taxon>
    </lineage>
</organism>
<dbReference type="EMBL" id="BK015262">
    <property type="protein sequence ID" value="DAD98442.1"/>
    <property type="molecule type" value="Genomic_DNA"/>
</dbReference>
<name>A0A8S5NW50_9CAUD</name>
<reference evidence="1" key="1">
    <citation type="journal article" date="2021" name="Proc. Natl. Acad. Sci. U.S.A.">
        <title>A Catalog of Tens of Thousands of Viruses from Human Metagenomes Reveals Hidden Associations with Chronic Diseases.</title>
        <authorList>
            <person name="Tisza M.J."/>
            <person name="Buck C.B."/>
        </authorList>
    </citation>
    <scope>NUCLEOTIDE SEQUENCE</scope>
    <source>
        <strain evidence="1">CtQLz13</strain>
    </source>
</reference>
<proteinExistence type="predicted"/>
<evidence type="ECO:0000313" key="1">
    <source>
        <dbReference type="EMBL" id="DAD98442.1"/>
    </source>
</evidence>
<protein>
    <submittedName>
        <fullName evidence="1">Uncharacterized protein</fullName>
    </submittedName>
</protein>
<sequence>MFKKTIKIFPAPHVEVRLHVSKEMVKDFKACCDTGGLGQLCTECSWFNVKIGAATVCCIKGLRKEIRRQIEKNGKEEGENNV</sequence>
<accession>A0A8S5NW50</accession>